<organism evidence="3 4">
    <name type="scientific">Marinisporobacter balticus</name>
    <dbReference type="NCBI Taxonomy" id="2018667"/>
    <lineage>
        <taxon>Bacteria</taxon>
        <taxon>Bacillati</taxon>
        <taxon>Bacillota</taxon>
        <taxon>Clostridia</taxon>
        <taxon>Peptostreptococcales</taxon>
        <taxon>Thermotaleaceae</taxon>
        <taxon>Marinisporobacter</taxon>
    </lineage>
</organism>
<dbReference type="SMART" id="SM01245">
    <property type="entry name" value="Jag_N"/>
    <property type="match status" value="1"/>
</dbReference>
<dbReference type="EMBL" id="SLWV01000001">
    <property type="protein sequence ID" value="TCO79919.1"/>
    <property type="molecule type" value="Genomic_DNA"/>
</dbReference>
<dbReference type="Pfam" id="PF03961">
    <property type="entry name" value="FapA"/>
    <property type="match status" value="1"/>
</dbReference>
<evidence type="ECO:0000259" key="2">
    <source>
        <dbReference type="SMART" id="SM01245"/>
    </source>
</evidence>
<dbReference type="Pfam" id="PF14804">
    <property type="entry name" value="Jag_N"/>
    <property type="match status" value="1"/>
</dbReference>
<keyword evidence="1" id="KW-0175">Coiled coil</keyword>
<dbReference type="InterPro" id="IPR046865">
    <property type="entry name" value="FapA_b_solenoid"/>
</dbReference>
<reference evidence="3 4" key="1">
    <citation type="submission" date="2019-03" db="EMBL/GenBank/DDBJ databases">
        <title>Genomic Encyclopedia of Type Strains, Phase IV (KMG-IV): sequencing the most valuable type-strain genomes for metagenomic binning, comparative biology and taxonomic classification.</title>
        <authorList>
            <person name="Goeker M."/>
        </authorList>
    </citation>
    <scope>NUCLEOTIDE SEQUENCE [LARGE SCALE GENOMIC DNA]</scope>
    <source>
        <strain evidence="3 4">DSM 102940</strain>
    </source>
</reference>
<dbReference type="Proteomes" id="UP000294919">
    <property type="component" value="Unassembled WGS sequence"/>
</dbReference>
<sequence length="603" mass="67498">MVDRKSIIVEGKTLEEATKSGLKALDTQIDYVDIEVLEVGKSRFGIFNKNFKVKLTEKTINYEEITNLEAENENGKFEMRMDKDKSNLIIYPPNGLGKTVSIDEIIFELEKNEIKNIDIEKIKSSLKLNKVTSIDIKDLEIKDPIDAKAEVIMSRDNMKVYMKILPPNGGNMITREAIDHILEENHIVYGIDDMRINKMILEKQCNDENIIAEGKEPENGKDGMIKYNFDINIKGKPQITEDGKVDFKEIDIICHVKKGDYLAEKILPTDGIDGMTVTGKELKAKPGKIVHFKKGKNVGESEDGLKLIAEVDGQVKLVNDKVNVLQVYEVNGNVDHATGNIHFAGKVIIRGNVRTGFKIECSEDVEIYGVVEGATIIADGDIILHKGIQGHNTGKLISKKEIICKYMENCYAKANETITADAIMHCKLESNGSIVATGKKGLIVGGEIRARNEVSAKCIGSPMSTVTKLEVGIDPDIKERYESLRKELEELYKNKENVVKAKELLTKISKMTKLPKEKQNMLDKSINTEKHLDQKIESVNMAMMQLQNMLQKLSSGRVNVSSLIYPGVRISIGNSVYYSRDDIVCATITREDGEIKINPYLAK</sequence>
<name>A0A4R2L734_9FIRM</name>
<keyword evidence="4" id="KW-1185">Reference proteome</keyword>
<feature type="coiled-coil region" evidence="1">
    <location>
        <begin position="478"/>
        <end position="505"/>
    </location>
</feature>
<protein>
    <recommendedName>
        <fullName evidence="2">RNA-binding protein KhpB N-terminal domain-containing protein</fullName>
    </recommendedName>
</protein>
<dbReference type="InterPro" id="IPR032782">
    <property type="entry name" value="KhpB_N"/>
</dbReference>
<dbReference type="RefSeq" id="WP_165916153.1">
    <property type="nucleotide sequence ID" value="NZ_SLWV01000001.1"/>
</dbReference>
<evidence type="ECO:0000256" key="1">
    <source>
        <dbReference type="SAM" id="Coils"/>
    </source>
</evidence>
<dbReference type="InterPro" id="IPR046866">
    <property type="entry name" value="FapA_N"/>
</dbReference>
<dbReference type="PANTHER" id="PTHR38032:SF1">
    <property type="entry name" value="RNA-BINDING PROTEIN KHPB N-TERMINAL DOMAIN-CONTAINING PROTEIN"/>
    <property type="match status" value="1"/>
</dbReference>
<proteinExistence type="predicted"/>
<dbReference type="InterPro" id="IPR005646">
    <property type="entry name" value="FapA"/>
</dbReference>
<dbReference type="GO" id="GO:0000902">
    <property type="term" value="P:cell morphogenesis"/>
    <property type="evidence" value="ECO:0007669"/>
    <property type="project" value="InterPro"/>
</dbReference>
<evidence type="ECO:0000313" key="3">
    <source>
        <dbReference type="EMBL" id="TCO79919.1"/>
    </source>
</evidence>
<evidence type="ECO:0000313" key="4">
    <source>
        <dbReference type="Proteomes" id="UP000294919"/>
    </source>
</evidence>
<dbReference type="InterPro" id="IPR038247">
    <property type="entry name" value="Jag_N_dom_sf"/>
</dbReference>
<dbReference type="Pfam" id="PF20250">
    <property type="entry name" value="FapA_N"/>
    <property type="match status" value="1"/>
</dbReference>
<dbReference type="InterPro" id="IPR036145">
    <property type="entry name" value="MinC_C_sf"/>
</dbReference>
<comment type="caution">
    <text evidence="3">The sequence shown here is derived from an EMBL/GenBank/DDBJ whole genome shotgun (WGS) entry which is preliminary data.</text>
</comment>
<accession>A0A4R2L734</accession>
<dbReference type="Gene3D" id="3.30.30.80">
    <property type="entry name" value="probable RNA-binding protein from clostridium symbiosum atcc 14940"/>
    <property type="match status" value="1"/>
</dbReference>
<dbReference type="SUPFAM" id="SSF63848">
    <property type="entry name" value="Cell-division inhibitor MinC, C-terminal domain"/>
    <property type="match status" value="1"/>
</dbReference>
<dbReference type="AlphaFoldDB" id="A0A4R2L734"/>
<gene>
    <name evidence="3" type="ORF">EV214_101153</name>
</gene>
<dbReference type="PANTHER" id="PTHR38032">
    <property type="entry name" value="POLYMERASE-RELATED"/>
    <property type="match status" value="1"/>
</dbReference>
<feature type="domain" description="RNA-binding protein KhpB N-terminal" evidence="2">
    <location>
        <begin position="8"/>
        <end position="58"/>
    </location>
</feature>